<dbReference type="OrthoDB" id="9801228at2"/>
<feature type="binding site" evidence="4">
    <location>
        <position position="110"/>
    </location>
    <ligand>
        <name>iron-sulfur cluster</name>
        <dbReference type="ChEBI" id="CHEBI:30408"/>
    </ligand>
</feature>
<comment type="function">
    <text evidence="4">Required for insertion of 4Fe-4S clusters.</text>
</comment>
<dbReference type="GO" id="GO:0016226">
    <property type="term" value="P:iron-sulfur cluster assembly"/>
    <property type="evidence" value="ECO:0007669"/>
    <property type="project" value="UniProtKB-UniRule"/>
</dbReference>
<evidence type="ECO:0000256" key="1">
    <source>
        <dbReference type="ARBA" id="ARBA00022723"/>
    </source>
</evidence>
<comment type="subunit">
    <text evidence="4">Homodimer.</text>
</comment>
<dbReference type="EMBL" id="CP011002">
    <property type="protein sequence ID" value="AKO65748.1"/>
    <property type="molecule type" value="Genomic_DNA"/>
</dbReference>
<dbReference type="AlphaFoldDB" id="A0A0H4J1X3"/>
<keyword evidence="1 4" id="KW-0479">Metal-binding</keyword>
<dbReference type="GO" id="GO:0051539">
    <property type="term" value="F:4 iron, 4 sulfur cluster binding"/>
    <property type="evidence" value="ECO:0007669"/>
    <property type="project" value="TreeGrafter"/>
</dbReference>
<proteinExistence type="inferred from homology"/>
<dbReference type="Gene3D" id="2.60.300.12">
    <property type="entry name" value="HesB-like domain"/>
    <property type="match status" value="1"/>
</dbReference>
<dbReference type="HAMAP" id="MF_01380">
    <property type="entry name" value="Fe_S_insert_ErpA"/>
    <property type="match status" value="1"/>
</dbReference>
<dbReference type="Proteomes" id="UP000066549">
    <property type="component" value="Chromosome"/>
</dbReference>
<dbReference type="PANTHER" id="PTHR43011">
    <property type="entry name" value="IRON-SULFUR CLUSTER ASSEMBLY 2 HOMOLOG, MITOCHONDRIAL"/>
    <property type="match status" value="1"/>
</dbReference>
<dbReference type="PANTHER" id="PTHR43011:SF1">
    <property type="entry name" value="IRON-SULFUR CLUSTER ASSEMBLY 2 HOMOLOG, MITOCHONDRIAL"/>
    <property type="match status" value="1"/>
</dbReference>
<evidence type="ECO:0000313" key="7">
    <source>
        <dbReference type="Proteomes" id="UP000066549"/>
    </source>
</evidence>
<dbReference type="SUPFAM" id="SSF89360">
    <property type="entry name" value="HesB-like domain"/>
    <property type="match status" value="1"/>
</dbReference>
<dbReference type="InterPro" id="IPR000361">
    <property type="entry name" value="ATAP_core_dom"/>
</dbReference>
<evidence type="ECO:0000256" key="2">
    <source>
        <dbReference type="ARBA" id="ARBA00023004"/>
    </source>
</evidence>
<evidence type="ECO:0000313" key="6">
    <source>
        <dbReference type="EMBL" id="AKO65748.1"/>
    </source>
</evidence>
<feature type="binding site" evidence="4">
    <location>
        <position position="108"/>
    </location>
    <ligand>
        <name>iron-sulfur cluster</name>
        <dbReference type="ChEBI" id="CHEBI:30408"/>
    </ligand>
</feature>
<reference evidence="6 7" key="1">
    <citation type="submission" date="2015-03" db="EMBL/GenBank/DDBJ databases">
        <title>Comparative analysis of the OM43 clade including a novel species from Red Sea uncovers genomic and metabolic diversity among marine methylotrophs.</title>
        <authorList>
            <person name="Jimenez-Infante F."/>
            <person name="Ngugi D.K."/>
            <person name="Vinu M."/>
            <person name="Alam I."/>
            <person name="Kamau A."/>
            <person name="Blom J."/>
            <person name="Bajic V.B."/>
            <person name="Stingl U."/>
        </authorList>
    </citation>
    <scope>NUCLEOTIDE SEQUENCE [LARGE SCALE GENOMIC DNA]</scope>
    <source>
        <strain evidence="6 7">MBRSH7</strain>
    </source>
</reference>
<feature type="binding site" evidence="4">
    <location>
        <position position="44"/>
    </location>
    <ligand>
        <name>iron-sulfur cluster</name>
        <dbReference type="ChEBI" id="CHEBI:30408"/>
    </ligand>
</feature>
<dbReference type="GO" id="GO:0051537">
    <property type="term" value="F:2 iron, 2 sulfur cluster binding"/>
    <property type="evidence" value="ECO:0007669"/>
    <property type="project" value="TreeGrafter"/>
</dbReference>
<feature type="domain" description="Core" evidence="5">
    <location>
        <begin position="11"/>
        <end position="111"/>
    </location>
</feature>
<keyword evidence="2 4" id="KW-0408">Iron</keyword>
<dbReference type="NCBIfam" id="TIGR00049">
    <property type="entry name" value="iron-sulfur cluster assembly accessory protein"/>
    <property type="match status" value="1"/>
</dbReference>
<name>A0A0H4J1X3_9PROT</name>
<keyword evidence="7" id="KW-1185">Reference proteome</keyword>
<evidence type="ECO:0000259" key="5">
    <source>
        <dbReference type="Pfam" id="PF01521"/>
    </source>
</evidence>
<evidence type="ECO:0000256" key="4">
    <source>
        <dbReference type="HAMAP-Rule" id="MF_01380"/>
    </source>
</evidence>
<keyword evidence="3 4" id="KW-0411">Iron-sulfur</keyword>
<comment type="similarity">
    <text evidence="4">Belongs to the HesB/IscA family.</text>
</comment>
<protein>
    <recommendedName>
        <fullName evidence="4">Putative iron-sulfur cluster insertion protein ErpA</fullName>
    </recommendedName>
</protein>
<dbReference type="NCBIfam" id="NF010147">
    <property type="entry name" value="PRK13623.1"/>
    <property type="match status" value="1"/>
</dbReference>
<dbReference type="InterPro" id="IPR035903">
    <property type="entry name" value="HesB-like_dom_sf"/>
</dbReference>
<dbReference type="GO" id="GO:0005506">
    <property type="term" value="F:iron ion binding"/>
    <property type="evidence" value="ECO:0007669"/>
    <property type="project" value="UniProtKB-UniRule"/>
</dbReference>
<organism evidence="6 7">
    <name type="scientific">Methylophilales bacterium MBRS-H7</name>
    <dbReference type="NCBI Taxonomy" id="1623450"/>
    <lineage>
        <taxon>Bacteria</taxon>
        <taxon>Pseudomonadati</taxon>
        <taxon>Pseudomonadota</taxon>
        <taxon>Betaproteobacteria</taxon>
        <taxon>Nitrosomonadales</taxon>
        <taxon>OM43 clade</taxon>
    </lineage>
</organism>
<dbReference type="InterPro" id="IPR023063">
    <property type="entry name" value="ErpA_proteobact"/>
</dbReference>
<dbReference type="PATRIC" id="fig|1623450.3.peg.633"/>
<dbReference type="InterPro" id="IPR016092">
    <property type="entry name" value="ATAP"/>
</dbReference>
<sequence length="116" mass="12714">MTSDLKMPDPLIFTDNAVKKVKELIAEEETPDLKLRVFVSGGGCSGFQYGFTFEEAVNEDDTQVTKDNVTLLIDPMSLQYLTGSEIDYQDNVQGSQFVIRNPNATTTCGCGSSFSV</sequence>
<dbReference type="PROSITE" id="PS01152">
    <property type="entry name" value="HESB"/>
    <property type="match status" value="1"/>
</dbReference>
<comment type="cofactor">
    <cofactor evidence="4">
        <name>iron-sulfur cluster</name>
        <dbReference type="ChEBI" id="CHEBI:30408"/>
    </cofactor>
    <text evidence="4">Binds 1 iron-sulfur cluster per subunit.</text>
</comment>
<dbReference type="InterPro" id="IPR017870">
    <property type="entry name" value="FeS_cluster_insertion_CS"/>
</dbReference>
<dbReference type="Pfam" id="PF01521">
    <property type="entry name" value="Fe-S_biosyn"/>
    <property type="match status" value="1"/>
</dbReference>
<accession>A0A0H4J1X3</accession>
<gene>
    <name evidence="4" type="primary">erpA</name>
    <name evidence="6" type="ORF">VI33_03215</name>
</gene>
<dbReference type="FunFam" id="2.60.300.12:FF:000002">
    <property type="entry name" value="Iron-sulfur cluster insertion protein ErpA"/>
    <property type="match status" value="1"/>
</dbReference>
<evidence type="ECO:0000256" key="3">
    <source>
        <dbReference type="ARBA" id="ARBA00023014"/>
    </source>
</evidence>